<dbReference type="STRING" id="40149.A0A0E0F2J4"/>
<proteinExistence type="predicted"/>
<evidence type="ECO:0000259" key="1">
    <source>
        <dbReference type="Pfam" id="PF13902"/>
    </source>
</evidence>
<dbReference type="Proteomes" id="UP000008021">
    <property type="component" value="Chromosome 11"/>
</dbReference>
<dbReference type="PANTHER" id="PTHR32019">
    <property type="entry name" value="R3H DOMAIN-CONTAINING PROTEIN 4"/>
    <property type="match status" value="1"/>
</dbReference>
<dbReference type="InterPro" id="IPR039629">
    <property type="entry name" value="R3HDM4"/>
</dbReference>
<dbReference type="InterPro" id="IPR036867">
    <property type="entry name" value="R3H_dom_sf"/>
</dbReference>
<dbReference type="eggNOG" id="ENOG502QQ6J">
    <property type="taxonomic scope" value="Eukaryota"/>
</dbReference>
<feature type="domain" description="R3H-associated N-terminal" evidence="1">
    <location>
        <begin position="311"/>
        <end position="432"/>
    </location>
</feature>
<dbReference type="Pfam" id="PF13902">
    <property type="entry name" value="R3H-assoc"/>
    <property type="match status" value="2"/>
</dbReference>
<sequence length="526" mass="60394">MASADLLRREEEFYASLFDSAKGGDAVKSRGQMIERKIEVLEDMATKVSNRRSRRWLNDRLLIELVPRLHVEEIKGLFAPPPWGEELPVSAFCRTSVGEWDAFRSIDMDVEARLMQQMKQSSTKQKNHVDRDELVALNSWHHIDRQTREAIKRNFLPDLLEMYEERVRTFIEDTSGKDMLVLNVQDPFQRLLLHGVCEFYNVSSTTTTTVRDGKLWKTTTIKKRSGTGAPSRITLVSFLRMKKNGSQTRTRGEAPESEQEACLAGGGEELIARSTGKSSMASADLLRREEEFYASLFDSAKGGDAVKSRGQMIERKIEVLEDMATKVSNRRSRRWLNDRLLIELVPRLHVEEIKGLFAPPPWGEELPVSAFCRTSVGEWDAFRSIDMDVEARLMQQMKQSSTKQKNHVDRDELVALNSWHHIDRQTREAIKRNFLPDLLEMYEERVRTFIEDTSGKDMLVLNVQDPFQRLLLHGVCEFYNVSSTTTTTVRDGKLWKTTTIKKRSGTGAPSRITLVSFLRMKKNGSQ</sequence>
<keyword evidence="3" id="KW-1185">Reference proteome</keyword>
<name>A0A0E0F2J4_9ORYZ</name>
<evidence type="ECO:0000313" key="3">
    <source>
        <dbReference type="Proteomes" id="UP000008021"/>
    </source>
</evidence>
<protein>
    <recommendedName>
        <fullName evidence="1">R3H-associated N-terminal domain-containing protein</fullName>
    </recommendedName>
</protein>
<feature type="domain" description="R3H-associated N-terminal" evidence="1">
    <location>
        <begin position="32"/>
        <end position="153"/>
    </location>
</feature>
<dbReference type="SUPFAM" id="SSF82708">
    <property type="entry name" value="R3H domain"/>
    <property type="match status" value="2"/>
</dbReference>
<evidence type="ECO:0000313" key="2">
    <source>
        <dbReference type="EnsemblPlants" id="OMERI11G02780.1"/>
    </source>
</evidence>
<dbReference type="HOGENOM" id="CLU_518171_0_0_1"/>
<dbReference type="GO" id="GO:0003676">
    <property type="term" value="F:nucleic acid binding"/>
    <property type="evidence" value="ECO:0007669"/>
    <property type="project" value="InterPro"/>
</dbReference>
<reference evidence="2" key="2">
    <citation type="submission" date="2018-05" db="EMBL/GenBank/DDBJ databases">
        <title>OmerRS3 (Oryza meridionalis Reference Sequence Version 3).</title>
        <authorList>
            <person name="Zhang J."/>
            <person name="Kudrna D."/>
            <person name="Lee S."/>
            <person name="Talag J."/>
            <person name="Welchert J."/>
            <person name="Wing R.A."/>
        </authorList>
    </citation>
    <scope>NUCLEOTIDE SEQUENCE [LARGE SCALE GENOMIC DNA]</scope>
    <source>
        <strain evidence="2">cv. OR44</strain>
    </source>
</reference>
<dbReference type="Gramene" id="OMERI11G02780.1">
    <property type="protein sequence ID" value="OMERI11G02780.1"/>
    <property type="gene ID" value="OMERI11G02780"/>
</dbReference>
<dbReference type="PANTHER" id="PTHR32019:SF2">
    <property type="entry name" value="R3H DOMAIN-CONTAINING PROTEIN 4"/>
    <property type="match status" value="1"/>
</dbReference>
<dbReference type="AlphaFoldDB" id="A0A0E0F2J4"/>
<accession>A0A0E0F2J4</accession>
<organism evidence="2">
    <name type="scientific">Oryza meridionalis</name>
    <dbReference type="NCBI Taxonomy" id="40149"/>
    <lineage>
        <taxon>Eukaryota</taxon>
        <taxon>Viridiplantae</taxon>
        <taxon>Streptophyta</taxon>
        <taxon>Embryophyta</taxon>
        <taxon>Tracheophyta</taxon>
        <taxon>Spermatophyta</taxon>
        <taxon>Magnoliopsida</taxon>
        <taxon>Liliopsida</taxon>
        <taxon>Poales</taxon>
        <taxon>Poaceae</taxon>
        <taxon>BOP clade</taxon>
        <taxon>Oryzoideae</taxon>
        <taxon>Oryzeae</taxon>
        <taxon>Oryzinae</taxon>
        <taxon>Oryza</taxon>
    </lineage>
</organism>
<reference evidence="2" key="1">
    <citation type="submission" date="2015-04" db="UniProtKB">
        <authorList>
            <consortium name="EnsemblPlants"/>
        </authorList>
    </citation>
    <scope>IDENTIFICATION</scope>
</reference>
<dbReference type="InterPro" id="IPR025952">
    <property type="entry name" value="R3H-assoc_dom"/>
</dbReference>
<dbReference type="EnsemblPlants" id="OMERI11G02780.1">
    <property type="protein sequence ID" value="OMERI11G02780.1"/>
    <property type="gene ID" value="OMERI11G02780"/>
</dbReference>